<evidence type="ECO:0000313" key="24">
    <source>
        <dbReference type="Proteomes" id="UP000314986"/>
    </source>
</evidence>
<dbReference type="GeneTree" id="ENSGT00940000160080"/>
<dbReference type="Pfam" id="PF07679">
    <property type="entry name" value="I-set"/>
    <property type="match status" value="3"/>
</dbReference>
<dbReference type="GO" id="GO:0098632">
    <property type="term" value="F:cell-cell adhesion mediator activity"/>
    <property type="evidence" value="ECO:0007669"/>
    <property type="project" value="TreeGrafter"/>
</dbReference>
<dbReference type="Ensembl" id="ENSCMIT00000034487.1">
    <property type="protein sequence ID" value="ENSCMIP00000033974.1"/>
    <property type="gene ID" value="ENSCMIG00000013989.1"/>
</dbReference>
<dbReference type="SMART" id="SM00409">
    <property type="entry name" value="IG"/>
    <property type="match status" value="5"/>
</dbReference>
<keyword evidence="11 20" id="KW-1133">Transmembrane helix</keyword>
<keyword evidence="14" id="KW-0325">Glycoprotein</keyword>
<reference evidence="23" key="4">
    <citation type="submission" date="2025-08" db="UniProtKB">
        <authorList>
            <consortium name="Ensembl"/>
        </authorList>
    </citation>
    <scope>IDENTIFICATION</scope>
</reference>
<keyword evidence="4" id="KW-1003">Cell membrane</keyword>
<dbReference type="InterPro" id="IPR003599">
    <property type="entry name" value="Ig_sub"/>
</dbReference>
<evidence type="ECO:0000313" key="23">
    <source>
        <dbReference type="Ensembl" id="ENSCMIP00000033974.1"/>
    </source>
</evidence>
<dbReference type="FunFam" id="2.60.40.10:FF:000367">
    <property type="entry name" value="Neural cell adhesion molecule L1-like protein"/>
    <property type="match status" value="1"/>
</dbReference>
<reference evidence="24" key="3">
    <citation type="journal article" date="2014" name="Nature">
        <title>Elephant shark genome provides unique insights into gnathostome evolution.</title>
        <authorList>
            <consortium name="International Elephant Shark Genome Sequencing Consortium"/>
            <person name="Venkatesh B."/>
            <person name="Lee A.P."/>
            <person name="Ravi V."/>
            <person name="Maurya A.K."/>
            <person name="Lian M.M."/>
            <person name="Swann J.B."/>
            <person name="Ohta Y."/>
            <person name="Flajnik M.F."/>
            <person name="Sutoh Y."/>
            <person name="Kasahara M."/>
            <person name="Hoon S."/>
            <person name="Gangu V."/>
            <person name="Roy S.W."/>
            <person name="Irimia M."/>
            <person name="Korzh V."/>
            <person name="Kondrychyn I."/>
            <person name="Lim Z.W."/>
            <person name="Tay B.H."/>
            <person name="Tohari S."/>
            <person name="Kong K.W."/>
            <person name="Ho S."/>
            <person name="Lorente-Galdos B."/>
            <person name="Quilez J."/>
            <person name="Marques-Bonet T."/>
            <person name="Raney B.J."/>
            <person name="Ingham P.W."/>
            <person name="Tay A."/>
            <person name="Hillier L.W."/>
            <person name="Minx P."/>
            <person name="Boehm T."/>
            <person name="Wilson R.K."/>
            <person name="Brenner S."/>
            <person name="Warren W.C."/>
        </authorList>
    </citation>
    <scope>NUCLEOTIDE SEQUENCE [LARGE SCALE GENOMIC DNA]</scope>
</reference>
<evidence type="ECO:0000256" key="1">
    <source>
        <dbReference type="ARBA" id="ARBA00004251"/>
    </source>
</evidence>
<feature type="region of interest" description="Disordered" evidence="19">
    <location>
        <begin position="1143"/>
        <end position="1239"/>
    </location>
</feature>
<feature type="transmembrane region" description="Helical" evidence="20">
    <location>
        <begin position="1112"/>
        <end position="1133"/>
    </location>
</feature>
<dbReference type="SMART" id="SM00060">
    <property type="entry name" value="FN3"/>
    <property type="match status" value="5"/>
</dbReference>
<keyword evidence="12 20" id="KW-0472">Membrane</keyword>
<dbReference type="SUPFAM" id="SSF49265">
    <property type="entry name" value="Fibronectin type III"/>
    <property type="match status" value="3"/>
</dbReference>
<feature type="domain" description="Ig-like" evidence="21">
    <location>
        <begin position="299"/>
        <end position="386"/>
    </location>
</feature>
<feature type="domain" description="Ig-like" evidence="21">
    <location>
        <begin position="1"/>
        <end position="79"/>
    </location>
</feature>
<dbReference type="InterPro" id="IPR036179">
    <property type="entry name" value="Ig-like_dom_sf"/>
</dbReference>
<evidence type="ECO:0000256" key="7">
    <source>
        <dbReference type="ARBA" id="ARBA00022692"/>
    </source>
</evidence>
<keyword evidence="15" id="KW-0393">Immunoglobulin domain</keyword>
<organism evidence="23 24">
    <name type="scientific">Callorhinchus milii</name>
    <name type="common">Ghost shark</name>
    <dbReference type="NCBI Taxonomy" id="7868"/>
    <lineage>
        <taxon>Eukaryota</taxon>
        <taxon>Metazoa</taxon>
        <taxon>Chordata</taxon>
        <taxon>Craniata</taxon>
        <taxon>Vertebrata</taxon>
        <taxon>Chondrichthyes</taxon>
        <taxon>Holocephali</taxon>
        <taxon>Chimaeriformes</taxon>
        <taxon>Callorhinchidae</taxon>
        <taxon>Callorhinchus</taxon>
    </lineage>
</organism>
<dbReference type="GO" id="GO:0070593">
    <property type="term" value="P:dendrite self-avoidance"/>
    <property type="evidence" value="ECO:0007669"/>
    <property type="project" value="TreeGrafter"/>
</dbReference>
<dbReference type="Pfam" id="PF13927">
    <property type="entry name" value="Ig_3"/>
    <property type="match status" value="2"/>
</dbReference>
<feature type="domain" description="Fibronectin type-III" evidence="22">
    <location>
        <begin position="887"/>
        <end position="984"/>
    </location>
</feature>
<dbReference type="PROSITE" id="PS50835">
    <property type="entry name" value="IG_LIKE"/>
    <property type="match status" value="6"/>
</dbReference>
<dbReference type="SMART" id="SM00408">
    <property type="entry name" value="IGc2"/>
    <property type="match status" value="6"/>
</dbReference>
<evidence type="ECO:0000256" key="4">
    <source>
        <dbReference type="ARBA" id="ARBA00022475"/>
    </source>
</evidence>
<dbReference type="FunFam" id="2.60.40.10:FF:000038">
    <property type="entry name" value="Neuronal cell adhesion molecule"/>
    <property type="match status" value="1"/>
</dbReference>
<dbReference type="GO" id="GO:0007156">
    <property type="term" value="P:homophilic cell adhesion via plasma membrane adhesion molecules"/>
    <property type="evidence" value="ECO:0007669"/>
    <property type="project" value="TreeGrafter"/>
</dbReference>
<feature type="compositionally biased region" description="Polar residues" evidence="19">
    <location>
        <begin position="1228"/>
        <end position="1239"/>
    </location>
</feature>
<dbReference type="FunFam" id="2.60.40.10:FF:000057">
    <property type="entry name" value="neural cell adhesion molecule L1"/>
    <property type="match status" value="1"/>
</dbReference>
<evidence type="ECO:0000256" key="20">
    <source>
        <dbReference type="SAM" id="Phobius"/>
    </source>
</evidence>
<feature type="compositionally biased region" description="Basic and acidic residues" evidence="19">
    <location>
        <begin position="26"/>
        <end position="41"/>
    </location>
</feature>
<evidence type="ECO:0000256" key="12">
    <source>
        <dbReference type="ARBA" id="ARBA00023136"/>
    </source>
</evidence>
<evidence type="ECO:0000256" key="16">
    <source>
        <dbReference type="ARBA" id="ARBA00062194"/>
    </source>
</evidence>
<keyword evidence="13" id="KW-1015">Disulfide bond</keyword>
<dbReference type="FunFam" id="2.60.40.10:FF:000347">
    <property type="entry name" value="Neuronal cell adhesion molecule"/>
    <property type="match status" value="1"/>
</dbReference>
<dbReference type="InterPro" id="IPR003961">
    <property type="entry name" value="FN3_dom"/>
</dbReference>
<evidence type="ECO:0000256" key="9">
    <source>
        <dbReference type="ARBA" id="ARBA00022737"/>
    </source>
</evidence>
<sequence length="1239" mass="137780">MHIVYRIDDYSIKCEARGNPPPTFHWTKDGKDYDPSKDPRVDTTSNSGTFIIKASNGNVKSFQGKYRCYASNSRGTAISEEIEFITAPIPRFPKETIAPIQVEEGMSVVLPCDPPNGAPPLNIYWMTTSMQRIEQDGRVSQGLNGDLYFSNVLASDDRADYFCLAQFTRARNIVQKEPIRLIVKPCKFVLQPVGRGRANSIENRGPRLLSPSGSVSSVMALRGDSLQLECIAEGLPTPEVFWIKLDGEMPEHRVRRKNFNKTLEILNITELDHGKYQCKATNPSGSVTHSFSVIVEAAPYWIKKPENKIAVSKENAQIVCEVGGHPQPGVHWKVNGKLMNETKPIINRKVSQNLISLTNLQLNDSAVYQCEASNKHGSILVNAFVNVLNLAPMMLTPDNQDYIAVEGKVTFLHCKVFGSPAPTVFWLKEDMETALEGPRYKVHENGTLEIVDVWTEDAGFYTCWATNSLGNDTTSGMLEVRAATRIVHPPEDLVIKRSNTAQLKCHAVYDSAFKRDFELSWKKDGEEIYVDQTENDRIFIEDDILQIINVDEDDEGTYTCVARTPLDSVMAEAKLTVLDVPESPEGLELSDSQDRSIRLTWKPGNSRNSPITEFIVEYEDNLFEAGRWHPRTTVSGNETSVLLHLSPYMNYQFRVSALNRVGKSKPSAPSKRYLTKSAVPEKNPINVKGEGTEPHNMRISWEPLKPIDWNGPGLKYQVSWRQKEAENPWNHSTVNKHHHIVDNTPTFVPYDIKVQALNDVGPGPEPKIATGYSGEDLPEDAPMNVALEVMNSTVIKVTWSEVQKEKIRGHLEGYKIVYWKIKSLLERRKRHLEKHVLTFSGERSHGMVPGLEPYSKYRLAVMVFNRKGNGPESAPIHFDTPEGVPEQPAFLRITGIAKDAVTLMWGPPIKPNGILIGYLLQYQLINDTDEIGSLKAINITNSTVTKLTVSDLDTSSKYKFYLSACTKAGPGKLITEEGITVMEGGFSTTFSFPTTSLSPVANDSLSSIVLLNISSSVSATYANISWIPGMGHAASEFYVAYMNNCKGKWKISEAVNVSKKFHILEGLEPGSEYSIRLMTKNWFDNTSIFEDVIETRGKAYAGIHGGISTQGWFIGLMCAIALLTLILLIACFIKRNKGGKYSVKDKEDARADPETQPMKEETFGEYSDNEDRPLKGSQQSLTEDVKPTGSDDSLAKYGEGGSEGQFNEDGSFIGQYSGNKENGAVDGNESSTATSPVNA</sequence>
<evidence type="ECO:0000256" key="5">
    <source>
        <dbReference type="ARBA" id="ARBA00022525"/>
    </source>
</evidence>
<dbReference type="PROSITE" id="PS50853">
    <property type="entry name" value="FN3"/>
    <property type="match status" value="4"/>
</dbReference>
<dbReference type="InterPro" id="IPR013098">
    <property type="entry name" value="Ig_I-set"/>
</dbReference>
<dbReference type="InterPro" id="IPR036116">
    <property type="entry name" value="FN3_sf"/>
</dbReference>
<dbReference type="InterPro" id="IPR007110">
    <property type="entry name" value="Ig-like_dom"/>
</dbReference>
<dbReference type="PANTHER" id="PTHR10075:SF100">
    <property type="entry name" value="FASCICLIN-2"/>
    <property type="match status" value="1"/>
</dbReference>
<dbReference type="GO" id="GO:0005886">
    <property type="term" value="C:plasma membrane"/>
    <property type="evidence" value="ECO:0007669"/>
    <property type="project" value="UniProtKB-SubCell"/>
</dbReference>
<reference evidence="24" key="2">
    <citation type="journal article" date="2007" name="PLoS Biol.">
        <title>Survey sequencing and comparative analysis of the elephant shark (Callorhinchus milii) genome.</title>
        <authorList>
            <person name="Venkatesh B."/>
            <person name="Kirkness E.F."/>
            <person name="Loh Y.H."/>
            <person name="Halpern A.L."/>
            <person name="Lee A.P."/>
            <person name="Johnson J."/>
            <person name="Dandona N."/>
            <person name="Viswanathan L.D."/>
            <person name="Tay A."/>
            <person name="Venter J.C."/>
            <person name="Strausberg R.L."/>
            <person name="Brenner S."/>
        </authorList>
    </citation>
    <scope>NUCLEOTIDE SEQUENCE [LARGE SCALE GENOMIC DNA]</scope>
</reference>
<dbReference type="FunFam" id="2.60.40.10:FF:000418">
    <property type="entry name" value="Neural cell adhesion molecule L1-like protein"/>
    <property type="match status" value="1"/>
</dbReference>
<accession>A0A4W3ITZ0</accession>
<keyword evidence="6" id="KW-0272">Extracellular matrix</keyword>
<dbReference type="InterPro" id="IPR003598">
    <property type="entry name" value="Ig_sub2"/>
</dbReference>
<dbReference type="InterPro" id="IPR026966">
    <property type="entry name" value="Neurofascin/L1/NrCAM_C"/>
</dbReference>
<keyword evidence="7 20" id="KW-0812">Transmembrane</keyword>
<evidence type="ECO:0000256" key="8">
    <source>
        <dbReference type="ARBA" id="ARBA00022729"/>
    </source>
</evidence>
<dbReference type="OMA" id="RARHEFH"/>
<dbReference type="PANTHER" id="PTHR10075">
    <property type="entry name" value="BASIGIN RELATED"/>
    <property type="match status" value="1"/>
</dbReference>
<dbReference type="SUPFAM" id="SSF48726">
    <property type="entry name" value="Immunoglobulin"/>
    <property type="match status" value="6"/>
</dbReference>
<feature type="domain" description="Ig-like" evidence="21">
    <location>
        <begin position="90"/>
        <end position="174"/>
    </location>
</feature>
<proteinExistence type="inferred from homology"/>
<evidence type="ECO:0000256" key="17">
    <source>
        <dbReference type="ARBA" id="ARBA00072847"/>
    </source>
</evidence>
<feature type="domain" description="Fibronectin type-III" evidence="22">
    <location>
        <begin position="781"/>
        <end position="883"/>
    </location>
</feature>
<feature type="domain" description="Ig-like" evidence="21">
    <location>
        <begin position="206"/>
        <end position="294"/>
    </location>
</feature>
<evidence type="ECO:0000256" key="18">
    <source>
        <dbReference type="ARBA" id="ARBA00082292"/>
    </source>
</evidence>
<dbReference type="FunFam" id="2.60.40.10:FF:000078">
    <property type="entry name" value="Neuronal cell adhesion molecule"/>
    <property type="match status" value="1"/>
</dbReference>
<name>A0A4W3ITZ0_CALMI</name>
<feature type="domain" description="Fibronectin type-III" evidence="22">
    <location>
        <begin position="583"/>
        <end position="678"/>
    </location>
</feature>
<feature type="compositionally biased region" description="Basic and acidic residues" evidence="19">
    <location>
        <begin position="1143"/>
        <end position="1162"/>
    </location>
</feature>
<keyword evidence="9" id="KW-0677">Repeat</keyword>
<feature type="region of interest" description="Disordered" evidence="19">
    <location>
        <begin position="23"/>
        <end position="45"/>
    </location>
</feature>
<evidence type="ECO:0000256" key="2">
    <source>
        <dbReference type="ARBA" id="ARBA00004498"/>
    </source>
</evidence>
<evidence type="ECO:0000256" key="3">
    <source>
        <dbReference type="ARBA" id="ARBA00008588"/>
    </source>
</evidence>
<protein>
    <recommendedName>
        <fullName evidence="17">Neural cell adhesion molecule L1-like protein</fullName>
    </recommendedName>
    <alternativeName>
        <fullName evidence="18">Close homolog of L1</fullName>
    </alternativeName>
</protein>
<feature type="domain" description="Ig-like" evidence="21">
    <location>
        <begin position="484"/>
        <end position="576"/>
    </location>
</feature>
<dbReference type="Gene3D" id="2.60.40.10">
    <property type="entry name" value="Immunoglobulins"/>
    <property type="match status" value="11"/>
</dbReference>
<reference evidence="23" key="5">
    <citation type="submission" date="2025-09" db="UniProtKB">
        <authorList>
            <consortium name="Ensembl"/>
        </authorList>
    </citation>
    <scope>IDENTIFICATION</scope>
</reference>
<dbReference type="FunFam" id="2.60.40.10:FF:000768">
    <property type="entry name" value="Neural cell adhesion molecule L1-like protein"/>
    <property type="match status" value="1"/>
</dbReference>
<dbReference type="Proteomes" id="UP000314986">
    <property type="component" value="Unassembled WGS sequence"/>
</dbReference>
<evidence type="ECO:0000256" key="15">
    <source>
        <dbReference type="ARBA" id="ARBA00023319"/>
    </source>
</evidence>
<reference evidence="24" key="1">
    <citation type="journal article" date="2006" name="Science">
        <title>Ancient noncoding elements conserved in the human genome.</title>
        <authorList>
            <person name="Venkatesh B."/>
            <person name="Kirkness E.F."/>
            <person name="Loh Y.H."/>
            <person name="Halpern A.L."/>
            <person name="Lee A.P."/>
            <person name="Johnson J."/>
            <person name="Dandona N."/>
            <person name="Viswanathan L.D."/>
            <person name="Tay A."/>
            <person name="Venter J.C."/>
            <person name="Strausberg R.L."/>
            <person name="Brenner S."/>
        </authorList>
    </citation>
    <scope>NUCLEOTIDE SEQUENCE [LARGE SCALE GENOMIC DNA]</scope>
</reference>
<dbReference type="Pfam" id="PF13882">
    <property type="entry name" value="Bravo_FIGEY"/>
    <property type="match status" value="1"/>
</dbReference>
<evidence type="ECO:0000256" key="10">
    <source>
        <dbReference type="ARBA" id="ARBA00022889"/>
    </source>
</evidence>
<dbReference type="GO" id="GO:0030424">
    <property type="term" value="C:axon"/>
    <property type="evidence" value="ECO:0007669"/>
    <property type="project" value="TreeGrafter"/>
</dbReference>
<keyword evidence="24" id="KW-1185">Reference proteome</keyword>
<evidence type="ECO:0000256" key="19">
    <source>
        <dbReference type="SAM" id="MobiDB-lite"/>
    </source>
</evidence>
<keyword evidence="5" id="KW-0964">Secreted</keyword>
<comment type="similarity">
    <text evidence="3">Belongs to the immunoglobulin superfamily. L1/neurofascin/NgCAM family.</text>
</comment>
<comment type="subcellular location">
    <subcellularLocation>
        <location evidence="1">Cell membrane</location>
        <topology evidence="1">Single-pass type I membrane protein</topology>
    </subcellularLocation>
    <subcellularLocation>
        <location evidence="2">Secreted</location>
        <location evidence="2">Extracellular space</location>
        <location evidence="2">Extracellular matrix</location>
    </subcellularLocation>
</comment>
<evidence type="ECO:0000259" key="21">
    <source>
        <dbReference type="PROSITE" id="PS50835"/>
    </source>
</evidence>
<evidence type="ECO:0000256" key="11">
    <source>
        <dbReference type="ARBA" id="ARBA00022989"/>
    </source>
</evidence>
<feature type="domain" description="Fibronectin type-III" evidence="22">
    <location>
        <begin position="683"/>
        <end position="776"/>
    </location>
</feature>
<feature type="domain" description="Ig-like" evidence="21">
    <location>
        <begin position="392"/>
        <end position="479"/>
    </location>
</feature>
<dbReference type="AlphaFoldDB" id="A0A4W3ITZ0"/>
<dbReference type="Pfam" id="PF00041">
    <property type="entry name" value="fn3"/>
    <property type="match status" value="4"/>
</dbReference>
<evidence type="ECO:0000256" key="13">
    <source>
        <dbReference type="ARBA" id="ARBA00023157"/>
    </source>
</evidence>
<evidence type="ECO:0000256" key="14">
    <source>
        <dbReference type="ARBA" id="ARBA00023180"/>
    </source>
</evidence>
<keyword evidence="10" id="KW-0130">Cell adhesion</keyword>
<dbReference type="GO" id="GO:0007411">
    <property type="term" value="P:axon guidance"/>
    <property type="evidence" value="ECO:0007669"/>
    <property type="project" value="TreeGrafter"/>
</dbReference>
<dbReference type="STRING" id="7868.ENSCMIP00000033974"/>
<dbReference type="CDD" id="cd00063">
    <property type="entry name" value="FN3"/>
    <property type="match status" value="5"/>
</dbReference>
<dbReference type="InParanoid" id="A0A4W3ITZ0"/>
<dbReference type="FunFam" id="2.60.40.10:FF:000005">
    <property type="entry name" value="Neuronal cell adhesion molecule"/>
    <property type="match status" value="1"/>
</dbReference>
<keyword evidence="8" id="KW-0732">Signal</keyword>
<comment type="subunit">
    <text evidence="16">May interact with L1CAM. May interact with ITGB1/ITGA1 heterodimer and ITGB1/ITGA2 heterodimer as well as with ANK3.</text>
</comment>
<dbReference type="InterPro" id="IPR013783">
    <property type="entry name" value="Ig-like_fold"/>
</dbReference>
<evidence type="ECO:0000259" key="22">
    <source>
        <dbReference type="PROSITE" id="PS50853"/>
    </source>
</evidence>
<evidence type="ECO:0000256" key="6">
    <source>
        <dbReference type="ARBA" id="ARBA00022530"/>
    </source>
</evidence>